<feature type="domain" description="NB-ARC" evidence="1">
    <location>
        <begin position="137"/>
        <end position="239"/>
    </location>
</feature>
<evidence type="ECO:0000259" key="1">
    <source>
        <dbReference type="Pfam" id="PF00931"/>
    </source>
</evidence>
<accession>A0A563VP75</accession>
<dbReference type="AlphaFoldDB" id="A0A563VP75"/>
<dbReference type="Gene3D" id="3.40.50.300">
    <property type="entry name" value="P-loop containing nucleotide triphosphate hydrolases"/>
    <property type="match status" value="1"/>
</dbReference>
<dbReference type="PANTHER" id="PTHR47691:SF3">
    <property type="entry name" value="HTH-TYPE TRANSCRIPTIONAL REGULATOR RV0890C-RELATED"/>
    <property type="match status" value="1"/>
</dbReference>
<dbReference type="InterPro" id="IPR002182">
    <property type="entry name" value="NB-ARC"/>
</dbReference>
<dbReference type="OrthoDB" id="434800at2"/>
<protein>
    <submittedName>
        <fullName evidence="2">AAA ATPase</fullName>
    </submittedName>
</protein>
<dbReference type="EMBL" id="CAACVJ010000101">
    <property type="protein sequence ID" value="VEP13214.1"/>
    <property type="molecule type" value="Genomic_DNA"/>
</dbReference>
<gene>
    <name evidence="2" type="ORF">H1P_190013</name>
</gene>
<dbReference type="PANTHER" id="PTHR47691">
    <property type="entry name" value="REGULATOR-RELATED"/>
    <property type="match status" value="1"/>
</dbReference>
<dbReference type="PRINTS" id="PR00364">
    <property type="entry name" value="DISEASERSIST"/>
</dbReference>
<dbReference type="Pfam" id="PF00931">
    <property type="entry name" value="NB-ARC"/>
    <property type="match status" value="1"/>
</dbReference>
<evidence type="ECO:0000313" key="2">
    <source>
        <dbReference type="EMBL" id="VEP13214.1"/>
    </source>
</evidence>
<dbReference type="SUPFAM" id="SSF52540">
    <property type="entry name" value="P-loop containing nucleoside triphosphate hydrolases"/>
    <property type="match status" value="1"/>
</dbReference>
<sequence length="467" mass="53378">MIQKTIEEQLFLVVAENWNLELLYQDLANVKRVNITRKAKLSPIEKAMLRGLLAGYSPKEIASKLYWTAASVGVELSKGIYRYVEALTDRESNALKSWRDVAKWLEEAGYKTKNKTHNISINCGELPEVTQFYGREPELTQLKQWIVEKRDRLVMLSGMVGIGKTTLAAHLTQEIKSDFECIIWCNLKYQSSLSHILVEILDVLSPNGKSNDTVVDINIQINQLLKYLQEQRCLLILDGLENTMSAGSFAGFYQKKYQEYSQLMKRIATENHQSCLLVTSQDEPIDMPLLQGNNVHTLSLNGLGEAAKNIFLERNLSSFQFWDELISCYCGNPLALKLIAAIIRDLFNGNVASFLDANNNQTSNILPIYFKKLFEQQLERLSNLEIEILRCLVSNNRPICFNNLQDHLASESNAAYFIQALNSLRRRSLIDMISENNNTCFQINNIIKAYFSTNNQNKFELLALNEY</sequence>
<evidence type="ECO:0000313" key="3">
    <source>
        <dbReference type="Proteomes" id="UP000320055"/>
    </source>
</evidence>
<organism evidence="2 3">
    <name type="scientific">Hyella patelloides LEGE 07179</name>
    <dbReference type="NCBI Taxonomy" id="945734"/>
    <lineage>
        <taxon>Bacteria</taxon>
        <taxon>Bacillati</taxon>
        <taxon>Cyanobacteriota</taxon>
        <taxon>Cyanophyceae</taxon>
        <taxon>Pleurocapsales</taxon>
        <taxon>Hyellaceae</taxon>
        <taxon>Hyella</taxon>
    </lineage>
</organism>
<proteinExistence type="predicted"/>
<keyword evidence="3" id="KW-1185">Reference proteome</keyword>
<reference evidence="2 3" key="1">
    <citation type="submission" date="2019-01" db="EMBL/GenBank/DDBJ databases">
        <authorList>
            <person name="Brito A."/>
        </authorList>
    </citation>
    <scope>NUCLEOTIDE SEQUENCE [LARGE SCALE GENOMIC DNA]</scope>
    <source>
        <strain evidence="2">1</strain>
    </source>
</reference>
<dbReference type="GO" id="GO:0043531">
    <property type="term" value="F:ADP binding"/>
    <property type="evidence" value="ECO:0007669"/>
    <property type="project" value="InterPro"/>
</dbReference>
<dbReference type="InterPro" id="IPR027417">
    <property type="entry name" value="P-loop_NTPase"/>
</dbReference>
<name>A0A563VP75_9CYAN</name>
<dbReference type="Proteomes" id="UP000320055">
    <property type="component" value="Unassembled WGS sequence"/>
</dbReference>
<dbReference type="RefSeq" id="WP_144864394.1">
    <property type="nucleotide sequence ID" value="NZ_LR213780.1"/>
</dbReference>